<keyword evidence="7" id="KW-1185">Reference proteome</keyword>
<dbReference type="Pfam" id="PF12464">
    <property type="entry name" value="Mac"/>
    <property type="match status" value="1"/>
</dbReference>
<dbReference type="InterPro" id="IPR011004">
    <property type="entry name" value="Trimer_LpxA-like_sf"/>
</dbReference>
<dbReference type="RefSeq" id="WP_237467745.1">
    <property type="nucleotide sequence ID" value="NZ_CAKLDI010000001.1"/>
</dbReference>
<dbReference type="Pfam" id="PF14602">
    <property type="entry name" value="Hexapep_2"/>
    <property type="match status" value="1"/>
</dbReference>
<name>A0ABN8DY05_9VIBR</name>
<accession>A0ABN8DY05</accession>
<dbReference type="PANTHER" id="PTHR23416">
    <property type="entry name" value="SIALIC ACID SYNTHASE-RELATED"/>
    <property type="match status" value="1"/>
</dbReference>
<dbReference type="SMART" id="SM01266">
    <property type="entry name" value="Mac"/>
    <property type="match status" value="1"/>
</dbReference>
<dbReference type="Proteomes" id="UP000838672">
    <property type="component" value="Unassembled WGS sequence"/>
</dbReference>
<dbReference type="PROSITE" id="PS00101">
    <property type="entry name" value="HEXAPEP_TRANSFERASES"/>
    <property type="match status" value="1"/>
</dbReference>
<reference evidence="6" key="1">
    <citation type="submission" date="2021-11" db="EMBL/GenBank/DDBJ databases">
        <authorList>
            <person name="Rodrigo-Torres L."/>
            <person name="Arahal R. D."/>
            <person name="Lucena T."/>
        </authorList>
    </citation>
    <scope>NUCLEOTIDE SEQUENCE</scope>
    <source>
        <strain evidence="6">CECT 7929</strain>
    </source>
</reference>
<gene>
    <name evidence="6" type="primary">maa</name>
    <name evidence="6" type="ORF">VST7929_02665</name>
</gene>
<dbReference type="Gene3D" id="2.160.10.10">
    <property type="entry name" value="Hexapeptide repeat proteins"/>
    <property type="match status" value="1"/>
</dbReference>
<evidence type="ECO:0000313" key="6">
    <source>
        <dbReference type="EMBL" id="CAH0534715.1"/>
    </source>
</evidence>
<dbReference type="InterPro" id="IPR024688">
    <property type="entry name" value="Mac_dom"/>
</dbReference>
<dbReference type="InterPro" id="IPR018357">
    <property type="entry name" value="Hexapep_transf_CS"/>
</dbReference>
<evidence type="ECO:0000256" key="1">
    <source>
        <dbReference type="ARBA" id="ARBA00007274"/>
    </source>
</evidence>
<organism evidence="6 7">
    <name type="scientific">Vibrio stylophorae</name>
    <dbReference type="NCBI Taxonomy" id="659351"/>
    <lineage>
        <taxon>Bacteria</taxon>
        <taxon>Pseudomonadati</taxon>
        <taxon>Pseudomonadota</taxon>
        <taxon>Gammaproteobacteria</taxon>
        <taxon>Vibrionales</taxon>
        <taxon>Vibrionaceae</taxon>
        <taxon>Vibrio</taxon>
    </lineage>
</organism>
<keyword evidence="3" id="KW-0677">Repeat</keyword>
<sequence length="193" mass="21264">MNEFDKMRAGHSYDPKAPEVLAVSQQARELMAQLNHNPHADGGMLCRALFDQFGEASYVTPPFYCEFGKTVSIGQSTFLNMGVTMLDNAEIHIGNNVLIGPNAQLYTPSHPLDYRQRRNWVTICKPIIIEDDVWIGGQAVICQGVTIGARSVVAANATVTKDVPPDTLVAGSPAKIIRHLTENESREDIKRDD</sequence>
<keyword evidence="4 6" id="KW-0012">Acyltransferase</keyword>
<evidence type="ECO:0000256" key="4">
    <source>
        <dbReference type="ARBA" id="ARBA00023315"/>
    </source>
</evidence>
<dbReference type="EC" id="2.3.1.79" evidence="6"/>
<dbReference type="InterPro" id="IPR001451">
    <property type="entry name" value="Hexapep"/>
</dbReference>
<keyword evidence="2 6" id="KW-0808">Transferase</keyword>
<dbReference type="EMBL" id="CAKLDI010000001">
    <property type="protein sequence ID" value="CAH0534715.1"/>
    <property type="molecule type" value="Genomic_DNA"/>
</dbReference>
<evidence type="ECO:0000259" key="5">
    <source>
        <dbReference type="SMART" id="SM01266"/>
    </source>
</evidence>
<proteinExistence type="inferred from homology"/>
<feature type="domain" description="Maltose/galactoside acetyltransferase" evidence="5">
    <location>
        <begin position="4"/>
        <end position="55"/>
    </location>
</feature>
<evidence type="ECO:0000256" key="2">
    <source>
        <dbReference type="ARBA" id="ARBA00022679"/>
    </source>
</evidence>
<protein>
    <submittedName>
        <fullName evidence="6">Maltose O-acetyltransferase</fullName>
        <ecNumber evidence="6">2.3.1.79</ecNumber>
    </submittedName>
</protein>
<evidence type="ECO:0000256" key="3">
    <source>
        <dbReference type="ARBA" id="ARBA00022737"/>
    </source>
</evidence>
<dbReference type="InterPro" id="IPR051159">
    <property type="entry name" value="Hexapeptide_acetyltransf"/>
</dbReference>
<dbReference type="GO" id="GO:0008925">
    <property type="term" value="F:maltose O-acetyltransferase activity"/>
    <property type="evidence" value="ECO:0007669"/>
    <property type="project" value="UniProtKB-EC"/>
</dbReference>
<dbReference type="SUPFAM" id="SSF51161">
    <property type="entry name" value="Trimeric LpxA-like enzymes"/>
    <property type="match status" value="1"/>
</dbReference>
<dbReference type="PANTHER" id="PTHR23416:SF23">
    <property type="entry name" value="ACETYLTRANSFERASE C18B11.09C-RELATED"/>
    <property type="match status" value="1"/>
</dbReference>
<comment type="caution">
    <text evidence="6">The sequence shown here is derived from an EMBL/GenBank/DDBJ whole genome shotgun (WGS) entry which is preliminary data.</text>
</comment>
<comment type="similarity">
    <text evidence="1">Belongs to the transferase hexapeptide repeat family.</text>
</comment>
<dbReference type="CDD" id="cd03357">
    <property type="entry name" value="LbH_MAT_GAT"/>
    <property type="match status" value="1"/>
</dbReference>
<evidence type="ECO:0000313" key="7">
    <source>
        <dbReference type="Proteomes" id="UP000838672"/>
    </source>
</evidence>